<feature type="chain" id="PRO_5011618738" description="Lipoprotein" evidence="2">
    <location>
        <begin position="26"/>
        <end position="199"/>
    </location>
</feature>
<dbReference type="PROSITE" id="PS51257">
    <property type="entry name" value="PROKAR_LIPOPROTEIN"/>
    <property type="match status" value="1"/>
</dbReference>
<feature type="region of interest" description="Disordered" evidence="1">
    <location>
        <begin position="152"/>
        <end position="199"/>
    </location>
</feature>
<dbReference type="RefSeq" id="WP_245774243.1">
    <property type="nucleotide sequence ID" value="NZ_FOTW01000012.1"/>
</dbReference>
<feature type="signal peptide" evidence="2">
    <location>
        <begin position="1"/>
        <end position="25"/>
    </location>
</feature>
<organism evidence="3 4">
    <name type="scientific">Rugamonas rubra</name>
    <dbReference type="NCBI Taxonomy" id="758825"/>
    <lineage>
        <taxon>Bacteria</taxon>
        <taxon>Pseudomonadati</taxon>
        <taxon>Pseudomonadota</taxon>
        <taxon>Betaproteobacteria</taxon>
        <taxon>Burkholderiales</taxon>
        <taxon>Oxalobacteraceae</taxon>
        <taxon>Telluria group</taxon>
        <taxon>Rugamonas</taxon>
    </lineage>
</organism>
<evidence type="ECO:0000256" key="1">
    <source>
        <dbReference type="SAM" id="MobiDB-lite"/>
    </source>
</evidence>
<feature type="compositionally biased region" description="Gly residues" evidence="1">
    <location>
        <begin position="165"/>
        <end position="178"/>
    </location>
</feature>
<name>A0A1I4N2F4_9BURK</name>
<evidence type="ECO:0008006" key="5">
    <source>
        <dbReference type="Google" id="ProtNLM"/>
    </source>
</evidence>
<keyword evidence="2" id="KW-0732">Signal</keyword>
<evidence type="ECO:0000313" key="3">
    <source>
        <dbReference type="EMBL" id="SFM09699.1"/>
    </source>
</evidence>
<protein>
    <recommendedName>
        <fullName evidence="5">Lipoprotein</fullName>
    </recommendedName>
</protein>
<sequence>MTASRPTGRAALAFLILLASCAAIAAPKAARRPAAALPRHGVVVFSDLCVSADSGEFGGQRITLQRYAEVDTVVYEYTAGGLSWPLVAGEVTVDPRGRQFYFTVQLPEGEERTVNGRLSADGRALVLDGGYCADQSVPMRLARVADFGRKAGPCHRCPPGKAGKGEGQGEGQGEGGGEPAAAPAPAHPLDAGSLPTPQG</sequence>
<dbReference type="AlphaFoldDB" id="A0A1I4N2F4"/>
<reference evidence="3 4" key="1">
    <citation type="submission" date="2016-10" db="EMBL/GenBank/DDBJ databases">
        <authorList>
            <person name="de Groot N.N."/>
        </authorList>
    </citation>
    <scope>NUCLEOTIDE SEQUENCE [LARGE SCALE GENOMIC DNA]</scope>
    <source>
        <strain evidence="3 4">ATCC 43154</strain>
    </source>
</reference>
<dbReference type="EMBL" id="FOTW01000012">
    <property type="protein sequence ID" value="SFM09699.1"/>
    <property type="molecule type" value="Genomic_DNA"/>
</dbReference>
<proteinExistence type="predicted"/>
<evidence type="ECO:0000256" key="2">
    <source>
        <dbReference type="SAM" id="SignalP"/>
    </source>
</evidence>
<gene>
    <name evidence="3" type="ORF">SAMN02982985_02727</name>
</gene>
<keyword evidence="4" id="KW-1185">Reference proteome</keyword>
<dbReference type="Proteomes" id="UP000199470">
    <property type="component" value="Unassembled WGS sequence"/>
</dbReference>
<evidence type="ECO:0000313" key="4">
    <source>
        <dbReference type="Proteomes" id="UP000199470"/>
    </source>
</evidence>
<accession>A0A1I4N2F4</accession>